<dbReference type="Pfam" id="PF13302">
    <property type="entry name" value="Acetyltransf_3"/>
    <property type="match status" value="2"/>
</dbReference>
<protein>
    <recommendedName>
        <fullName evidence="1">N-acetyltransferase domain-containing protein</fullName>
    </recommendedName>
</protein>
<dbReference type="EMBL" id="BAAANY010000020">
    <property type="protein sequence ID" value="GAA1697511.1"/>
    <property type="molecule type" value="Genomic_DNA"/>
</dbReference>
<organism evidence="2 3">
    <name type="scientific">Fodinicola feengrottensis</name>
    <dbReference type="NCBI Taxonomy" id="435914"/>
    <lineage>
        <taxon>Bacteria</taxon>
        <taxon>Bacillati</taxon>
        <taxon>Actinomycetota</taxon>
        <taxon>Actinomycetes</taxon>
        <taxon>Mycobacteriales</taxon>
        <taxon>Fodinicola</taxon>
    </lineage>
</organism>
<evidence type="ECO:0000259" key="1">
    <source>
        <dbReference type="PROSITE" id="PS51186"/>
    </source>
</evidence>
<dbReference type="Gene3D" id="3.40.630.30">
    <property type="match status" value="2"/>
</dbReference>
<dbReference type="InterPro" id="IPR000182">
    <property type="entry name" value="GNAT_dom"/>
</dbReference>
<accession>A0ABP4U5B2</accession>
<gene>
    <name evidence="2" type="ORF">GCM10009765_53610</name>
</gene>
<keyword evidence="3" id="KW-1185">Reference proteome</keyword>
<dbReference type="RefSeq" id="WP_344313185.1">
    <property type="nucleotide sequence ID" value="NZ_BAAANY010000020.1"/>
</dbReference>
<dbReference type="PANTHER" id="PTHR43441:SF10">
    <property type="entry name" value="ACETYLTRANSFERASE"/>
    <property type="match status" value="1"/>
</dbReference>
<dbReference type="PANTHER" id="PTHR43441">
    <property type="entry name" value="RIBOSOMAL-PROTEIN-SERINE ACETYLTRANSFERASE"/>
    <property type="match status" value="1"/>
</dbReference>
<reference evidence="3" key="1">
    <citation type="journal article" date="2019" name="Int. J. Syst. Evol. Microbiol.">
        <title>The Global Catalogue of Microorganisms (GCM) 10K type strain sequencing project: providing services to taxonomists for standard genome sequencing and annotation.</title>
        <authorList>
            <consortium name="The Broad Institute Genomics Platform"/>
            <consortium name="The Broad Institute Genome Sequencing Center for Infectious Disease"/>
            <person name="Wu L."/>
            <person name="Ma J."/>
        </authorList>
    </citation>
    <scope>NUCLEOTIDE SEQUENCE [LARGE SCALE GENOMIC DNA]</scope>
    <source>
        <strain evidence="3">JCM 14718</strain>
    </source>
</reference>
<dbReference type="PROSITE" id="PS51186">
    <property type="entry name" value="GNAT"/>
    <property type="match status" value="2"/>
</dbReference>
<sequence>MNESPIIADGLVLRKPEAADLPELAVASADREMRRWLPGLANSAAKSGELTWSVVDQATGKLVGGVALSRVDEHNGTAELSFWAAPWARRQRIASRAGAVVTQWVFDRGYDRVQACTDRFNVAGQRTVIAAGFTYEATKVSAGRAPNGVRGDVFVWRRLSGDRPGPGVRLLPVPPVEGLTDGMVTIRPQREADAQSLVECWRDPQTRRWLNQPADQTLERAREEIRRAPGDLLTGQAAHFTVVETATGSACGDCTVGMAVPDMGIAALGYMIHPAFRGRGYAARAARLAADWAMTVPAIGRLEVSAAVANNASLRVIEKAGFEFEGVIRGHLPQPDGPRLDSLQSSRVRD</sequence>
<dbReference type="CDD" id="cd04301">
    <property type="entry name" value="NAT_SF"/>
    <property type="match status" value="1"/>
</dbReference>
<feature type="domain" description="N-acetyltransferase" evidence="1">
    <location>
        <begin position="11"/>
        <end position="160"/>
    </location>
</feature>
<dbReference type="SUPFAM" id="SSF55729">
    <property type="entry name" value="Acyl-CoA N-acyltransferases (Nat)"/>
    <property type="match status" value="2"/>
</dbReference>
<dbReference type="InterPro" id="IPR051908">
    <property type="entry name" value="Ribosomal_N-acetyltransferase"/>
</dbReference>
<dbReference type="Proteomes" id="UP001500618">
    <property type="component" value="Unassembled WGS sequence"/>
</dbReference>
<evidence type="ECO:0000313" key="2">
    <source>
        <dbReference type="EMBL" id="GAA1697511.1"/>
    </source>
</evidence>
<dbReference type="InterPro" id="IPR016181">
    <property type="entry name" value="Acyl_CoA_acyltransferase"/>
</dbReference>
<feature type="domain" description="N-acetyltransferase" evidence="1">
    <location>
        <begin position="184"/>
        <end position="341"/>
    </location>
</feature>
<evidence type="ECO:0000313" key="3">
    <source>
        <dbReference type="Proteomes" id="UP001500618"/>
    </source>
</evidence>
<proteinExistence type="predicted"/>
<comment type="caution">
    <text evidence="2">The sequence shown here is derived from an EMBL/GenBank/DDBJ whole genome shotgun (WGS) entry which is preliminary data.</text>
</comment>
<name>A0ABP4U5B2_9ACTN</name>